<dbReference type="EMBL" id="UYRT01103511">
    <property type="protein sequence ID" value="VDN43670.1"/>
    <property type="molecule type" value="Genomic_DNA"/>
</dbReference>
<gene>
    <name evidence="2" type="ORF">GPUH_LOCUS25039</name>
</gene>
<sequence>MQQYILVLALCISTIISYAIILLTSYRILKTLRKNVAAQRTKALQKQLTIVMLIQVSLVDTIYFFQMA</sequence>
<keyword evidence="3" id="KW-1185">Reference proteome</keyword>
<reference evidence="2 3" key="1">
    <citation type="submission" date="2018-11" db="EMBL/GenBank/DDBJ databases">
        <authorList>
            <consortium name="Pathogen Informatics"/>
        </authorList>
    </citation>
    <scope>NUCLEOTIDE SEQUENCE [LARGE SCALE GENOMIC DNA]</scope>
</reference>
<proteinExistence type="predicted"/>
<evidence type="ECO:0000256" key="1">
    <source>
        <dbReference type="SAM" id="Phobius"/>
    </source>
</evidence>
<evidence type="ECO:0000313" key="2">
    <source>
        <dbReference type="EMBL" id="VDN43670.1"/>
    </source>
</evidence>
<dbReference type="Proteomes" id="UP000271098">
    <property type="component" value="Unassembled WGS sequence"/>
</dbReference>
<keyword evidence="1" id="KW-0812">Transmembrane</keyword>
<name>A0A3P7NRZ0_9BILA</name>
<dbReference type="AlphaFoldDB" id="A0A3P7NRZ0"/>
<accession>A0A3P7NRZ0</accession>
<feature type="transmembrane region" description="Helical" evidence="1">
    <location>
        <begin position="47"/>
        <end position="65"/>
    </location>
</feature>
<evidence type="ECO:0000313" key="3">
    <source>
        <dbReference type="Proteomes" id="UP000271098"/>
    </source>
</evidence>
<keyword evidence="1" id="KW-0472">Membrane</keyword>
<keyword evidence="1" id="KW-1133">Transmembrane helix</keyword>
<organism evidence="2 3">
    <name type="scientific">Gongylonema pulchrum</name>
    <dbReference type="NCBI Taxonomy" id="637853"/>
    <lineage>
        <taxon>Eukaryota</taxon>
        <taxon>Metazoa</taxon>
        <taxon>Ecdysozoa</taxon>
        <taxon>Nematoda</taxon>
        <taxon>Chromadorea</taxon>
        <taxon>Rhabditida</taxon>
        <taxon>Spirurina</taxon>
        <taxon>Spiruromorpha</taxon>
        <taxon>Spiruroidea</taxon>
        <taxon>Gongylonematidae</taxon>
        <taxon>Gongylonema</taxon>
    </lineage>
</organism>
<feature type="transmembrane region" description="Helical" evidence="1">
    <location>
        <begin position="6"/>
        <end position="26"/>
    </location>
</feature>
<protein>
    <submittedName>
        <fullName evidence="2">Uncharacterized protein</fullName>
    </submittedName>
</protein>